<keyword evidence="4 8" id="KW-0028">Amino-acid biosynthesis</keyword>
<evidence type="ECO:0000256" key="4">
    <source>
        <dbReference type="ARBA" id="ARBA00022605"/>
    </source>
</evidence>
<sequence>MNNSMHYNFHTHTFRCHHATGTDREYVECAIKAGIKTLGFSDHVPYPYLHGYPSTVRMDMDDTSDYVTAIRALAAEYKDDIQIFVGFEAEYLRDHWADLRDLLLPYDIDYLILGQHFLHSELDGSYSGAPGADEAKLKEYVDLVIEALNTGNFTYLAHPDLINFTGSDEIYNKHMTHLCLEAKRLSIPLEINFCGYLNQRHYPSKRFFSLAASLGNDFVFGRDAHTPDAFWDEATYNGCSALAEECGISLLPEVTLRKPFLNDH</sequence>
<protein>
    <recommendedName>
        <fullName evidence="3 8">Histidinol-phosphatase</fullName>
        <shortName evidence="8">HolPase</shortName>
        <ecNumber evidence="3 8">3.1.3.15</ecNumber>
    </recommendedName>
</protein>
<evidence type="ECO:0000256" key="1">
    <source>
        <dbReference type="ARBA" id="ARBA00004970"/>
    </source>
</evidence>
<organism evidence="10 11">
    <name type="scientific">Roseburia yibonii</name>
    <dbReference type="NCBI Taxonomy" id="2763063"/>
    <lineage>
        <taxon>Bacteria</taxon>
        <taxon>Bacillati</taxon>
        <taxon>Bacillota</taxon>
        <taxon>Clostridia</taxon>
        <taxon>Lachnospirales</taxon>
        <taxon>Lachnospiraceae</taxon>
        <taxon>Roseburia</taxon>
    </lineage>
</organism>
<dbReference type="Proteomes" id="UP000621540">
    <property type="component" value="Unassembled WGS sequence"/>
</dbReference>
<dbReference type="NCBIfam" id="TIGR01856">
    <property type="entry name" value="hisJ_fam"/>
    <property type="match status" value="1"/>
</dbReference>
<dbReference type="InterPro" id="IPR004013">
    <property type="entry name" value="PHP_dom"/>
</dbReference>
<dbReference type="CDD" id="cd12110">
    <property type="entry name" value="PHP_HisPPase_Hisj_like"/>
    <property type="match status" value="1"/>
</dbReference>
<accession>A0ABR7IAB7</accession>
<comment type="catalytic activity">
    <reaction evidence="7 8">
        <text>L-histidinol phosphate + H2O = L-histidinol + phosphate</text>
        <dbReference type="Rhea" id="RHEA:14465"/>
        <dbReference type="ChEBI" id="CHEBI:15377"/>
        <dbReference type="ChEBI" id="CHEBI:43474"/>
        <dbReference type="ChEBI" id="CHEBI:57699"/>
        <dbReference type="ChEBI" id="CHEBI:57980"/>
        <dbReference type="EC" id="3.1.3.15"/>
    </reaction>
</comment>
<proteinExistence type="inferred from homology"/>
<keyword evidence="5 8" id="KW-0378">Hydrolase</keyword>
<evidence type="ECO:0000259" key="9">
    <source>
        <dbReference type="Pfam" id="PF02811"/>
    </source>
</evidence>
<dbReference type="EC" id="3.1.3.15" evidence="3 8"/>
<dbReference type="SUPFAM" id="SSF89550">
    <property type="entry name" value="PHP domain-like"/>
    <property type="match status" value="1"/>
</dbReference>
<dbReference type="Pfam" id="PF02811">
    <property type="entry name" value="PHP"/>
    <property type="match status" value="1"/>
</dbReference>
<evidence type="ECO:0000256" key="2">
    <source>
        <dbReference type="ARBA" id="ARBA00009152"/>
    </source>
</evidence>
<dbReference type="PANTHER" id="PTHR21039:SF0">
    <property type="entry name" value="HISTIDINOL-PHOSPHATASE"/>
    <property type="match status" value="1"/>
</dbReference>
<comment type="pathway">
    <text evidence="1 8">Amino-acid biosynthesis; L-histidine biosynthesis; L-histidine from 5-phospho-alpha-D-ribose 1-diphosphate: step 8/9.</text>
</comment>
<dbReference type="RefSeq" id="WP_186982066.1">
    <property type="nucleotide sequence ID" value="NZ_JACOQH010000004.1"/>
</dbReference>
<comment type="similarity">
    <text evidence="2 8">Belongs to the PHP hydrolase family. HisK subfamily.</text>
</comment>
<comment type="caution">
    <text evidence="10">The sequence shown here is derived from an EMBL/GenBank/DDBJ whole genome shotgun (WGS) entry which is preliminary data.</text>
</comment>
<reference evidence="10 11" key="1">
    <citation type="submission" date="2020-08" db="EMBL/GenBank/DDBJ databases">
        <title>Genome public.</title>
        <authorList>
            <person name="Liu C."/>
            <person name="Sun Q."/>
        </authorList>
    </citation>
    <scope>NUCLEOTIDE SEQUENCE [LARGE SCALE GENOMIC DNA]</scope>
    <source>
        <strain evidence="10 11">BX0805</strain>
    </source>
</reference>
<keyword evidence="11" id="KW-1185">Reference proteome</keyword>
<evidence type="ECO:0000256" key="8">
    <source>
        <dbReference type="RuleBase" id="RU366003"/>
    </source>
</evidence>
<evidence type="ECO:0000256" key="6">
    <source>
        <dbReference type="ARBA" id="ARBA00023102"/>
    </source>
</evidence>
<evidence type="ECO:0000256" key="7">
    <source>
        <dbReference type="ARBA" id="ARBA00049158"/>
    </source>
</evidence>
<feature type="domain" description="PHP" evidence="9">
    <location>
        <begin position="9"/>
        <end position="176"/>
    </location>
</feature>
<dbReference type="Gene3D" id="3.20.20.140">
    <property type="entry name" value="Metal-dependent hydrolases"/>
    <property type="match status" value="1"/>
</dbReference>
<dbReference type="InterPro" id="IPR016195">
    <property type="entry name" value="Pol/histidinol_Pase-like"/>
</dbReference>
<gene>
    <name evidence="10" type="ORF">H8Z76_07350</name>
</gene>
<evidence type="ECO:0000256" key="3">
    <source>
        <dbReference type="ARBA" id="ARBA00013085"/>
    </source>
</evidence>
<evidence type="ECO:0000256" key="5">
    <source>
        <dbReference type="ARBA" id="ARBA00022801"/>
    </source>
</evidence>
<dbReference type="PANTHER" id="PTHR21039">
    <property type="entry name" value="HISTIDINOL PHOSPHATASE-RELATED"/>
    <property type="match status" value="1"/>
</dbReference>
<evidence type="ECO:0000313" key="11">
    <source>
        <dbReference type="Proteomes" id="UP000621540"/>
    </source>
</evidence>
<dbReference type="EMBL" id="JACOQH010000004">
    <property type="protein sequence ID" value="MBC5753846.1"/>
    <property type="molecule type" value="Genomic_DNA"/>
</dbReference>
<name>A0ABR7IAB7_9FIRM</name>
<dbReference type="InterPro" id="IPR010140">
    <property type="entry name" value="Histidinol_P_phosphatase_HisJ"/>
</dbReference>
<evidence type="ECO:0000313" key="10">
    <source>
        <dbReference type="EMBL" id="MBC5753846.1"/>
    </source>
</evidence>
<keyword evidence="6 8" id="KW-0368">Histidine biosynthesis</keyword>